<evidence type="ECO:0000256" key="7">
    <source>
        <dbReference type="SAM" id="MobiDB-lite"/>
    </source>
</evidence>
<dbReference type="PROSITE" id="PS00136">
    <property type="entry name" value="SUBTILASE_ASP"/>
    <property type="match status" value="1"/>
</dbReference>
<gene>
    <name evidence="11" type="primary">aprN</name>
    <name evidence="11" type="ORF">NCTC10254_00380</name>
</gene>
<dbReference type="PANTHER" id="PTHR43806">
    <property type="entry name" value="PEPTIDASE S8"/>
    <property type="match status" value="1"/>
</dbReference>
<feature type="active site" description="Charge relay system" evidence="5">
    <location>
        <position position="116"/>
    </location>
</feature>
<dbReference type="GeneID" id="84573176"/>
<comment type="similarity">
    <text evidence="1 5 6">Belongs to the peptidase S8 family.</text>
</comment>
<reference evidence="11 12" key="1">
    <citation type="submission" date="2018-06" db="EMBL/GenBank/DDBJ databases">
        <authorList>
            <consortium name="Pathogen Informatics"/>
            <person name="Doyle S."/>
        </authorList>
    </citation>
    <scope>NUCLEOTIDE SEQUENCE [LARGE SCALE GENOMIC DNA]</scope>
    <source>
        <strain evidence="11 12">NCTC10254</strain>
    </source>
</reference>
<dbReference type="InterPro" id="IPR036852">
    <property type="entry name" value="Peptidase_S8/S53_dom_sf"/>
</dbReference>
<dbReference type="PROSITE" id="PS51892">
    <property type="entry name" value="SUBTILASE"/>
    <property type="match status" value="1"/>
</dbReference>
<dbReference type="GO" id="GO:0006508">
    <property type="term" value="P:proteolysis"/>
    <property type="evidence" value="ECO:0007669"/>
    <property type="project" value="UniProtKB-KW"/>
</dbReference>
<dbReference type="InterPro" id="IPR000209">
    <property type="entry name" value="Peptidase_S8/S53_dom"/>
</dbReference>
<dbReference type="InterPro" id="IPR023827">
    <property type="entry name" value="Peptidase_S8_Asp-AS"/>
</dbReference>
<accession>A0A6H9XDP8</accession>
<dbReference type="EC" id="3.4.-.-" evidence="11"/>
<dbReference type="InterPro" id="IPR022398">
    <property type="entry name" value="Peptidase_S8_His-AS"/>
</dbReference>
<evidence type="ECO:0000256" key="8">
    <source>
        <dbReference type="SAM" id="Phobius"/>
    </source>
</evidence>
<keyword evidence="8" id="KW-0472">Membrane</keyword>
<evidence type="ECO:0000256" key="3">
    <source>
        <dbReference type="ARBA" id="ARBA00022801"/>
    </source>
</evidence>
<dbReference type="Pfam" id="PF00082">
    <property type="entry name" value="Peptidase_S8"/>
    <property type="match status" value="1"/>
</dbReference>
<evidence type="ECO:0000313" key="12">
    <source>
        <dbReference type="Proteomes" id="UP000249886"/>
    </source>
</evidence>
<dbReference type="PROSITE" id="PS00137">
    <property type="entry name" value="SUBTILASE_HIS"/>
    <property type="match status" value="1"/>
</dbReference>
<keyword evidence="2 5" id="KW-0645">Protease</keyword>
<feature type="signal peptide" evidence="9">
    <location>
        <begin position="1"/>
        <end position="25"/>
    </location>
</feature>
<dbReference type="PROSITE" id="PS00138">
    <property type="entry name" value="SUBTILASE_SER"/>
    <property type="match status" value="1"/>
</dbReference>
<feature type="compositionally biased region" description="Pro residues" evidence="7">
    <location>
        <begin position="23"/>
        <end position="32"/>
    </location>
</feature>
<dbReference type="SUPFAM" id="SSF52743">
    <property type="entry name" value="Subtilisin-like"/>
    <property type="match status" value="1"/>
</dbReference>
<dbReference type="RefSeq" id="WP_005524756.1">
    <property type="nucleotide sequence ID" value="NZ_CP050134.2"/>
</dbReference>
<feature type="active site" description="Charge relay system" evidence="5">
    <location>
        <position position="296"/>
    </location>
</feature>
<dbReference type="EC" id="3.4.21.62" evidence="11"/>
<evidence type="ECO:0000256" key="5">
    <source>
        <dbReference type="PROSITE-ProRule" id="PRU01240"/>
    </source>
</evidence>
<evidence type="ECO:0000256" key="6">
    <source>
        <dbReference type="RuleBase" id="RU003355"/>
    </source>
</evidence>
<comment type="caution">
    <text evidence="11">The sequence shown here is derived from an EMBL/GenBank/DDBJ whole genome shotgun (WGS) entry which is preliminary data.</text>
</comment>
<evidence type="ECO:0000256" key="9">
    <source>
        <dbReference type="SAM" id="SignalP"/>
    </source>
</evidence>
<dbReference type="InterPro" id="IPR050131">
    <property type="entry name" value="Peptidase_S8_subtilisin-like"/>
</dbReference>
<evidence type="ECO:0000256" key="4">
    <source>
        <dbReference type="ARBA" id="ARBA00022825"/>
    </source>
</evidence>
<dbReference type="PRINTS" id="PR00723">
    <property type="entry name" value="SUBTILISIN"/>
</dbReference>
<keyword evidence="3 5" id="KW-0378">Hydrolase</keyword>
<dbReference type="EMBL" id="UARK01000001">
    <property type="protein sequence ID" value="SPW24016.1"/>
    <property type="molecule type" value="Genomic_DNA"/>
</dbReference>
<evidence type="ECO:0000259" key="10">
    <source>
        <dbReference type="Pfam" id="PF00082"/>
    </source>
</evidence>
<proteinExistence type="inferred from homology"/>
<dbReference type="InterPro" id="IPR015500">
    <property type="entry name" value="Peptidase_S8_subtilisin-rel"/>
</dbReference>
<feature type="active site" description="Charge relay system" evidence="5">
    <location>
        <position position="84"/>
    </location>
</feature>
<protein>
    <submittedName>
        <fullName evidence="11">Peptidase S8 and S53, subtilisin, kexin, sedolisin</fullName>
        <ecNumber evidence="11">3.4.-.-</ecNumber>
        <ecNumber evidence="11">3.4.21.62</ecNumber>
    </submittedName>
</protein>
<dbReference type="InterPro" id="IPR023828">
    <property type="entry name" value="Peptidase_S8_Ser-AS"/>
</dbReference>
<feature type="chain" id="PRO_5043215297" evidence="9">
    <location>
        <begin position="26"/>
        <end position="397"/>
    </location>
</feature>
<evidence type="ECO:0000256" key="1">
    <source>
        <dbReference type="ARBA" id="ARBA00011073"/>
    </source>
</evidence>
<dbReference type="Proteomes" id="UP000249886">
    <property type="component" value="Unassembled WGS sequence"/>
</dbReference>
<keyword evidence="8" id="KW-1133">Transmembrane helix</keyword>
<feature type="domain" description="Peptidase S8/S53" evidence="10">
    <location>
        <begin position="75"/>
        <end position="329"/>
    </location>
</feature>
<keyword evidence="4 5" id="KW-0720">Serine protease</keyword>
<dbReference type="Gene3D" id="3.40.50.200">
    <property type="entry name" value="Peptidase S8/S53 domain"/>
    <property type="match status" value="1"/>
</dbReference>
<keyword evidence="8" id="KW-0812">Transmembrane</keyword>
<keyword evidence="9" id="KW-0732">Signal</keyword>
<name>A0A6H9XDP8_9CORY</name>
<dbReference type="AlphaFoldDB" id="A0A6H9XDP8"/>
<dbReference type="GO" id="GO:0004252">
    <property type="term" value="F:serine-type endopeptidase activity"/>
    <property type="evidence" value="ECO:0007669"/>
    <property type="project" value="UniProtKB-UniRule"/>
</dbReference>
<evidence type="ECO:0000256" key="2">
    <source>
        <dbReference type="ARBA" id="ARBA00022670"/>
    </source>
</evidence>
<feature type="region of interest" description="Disordered" evidence="7">
    <location>
        <begin position="23"/>
        <end position="43"/>
    </location>
</feature>
<dbReference type="PANTHER" id="PTHR43806:SF11">
    <property type="entry name" value="CEREVISIN-RELATED"/>
    <property type="match status" value="1"/>
</dbReference>
<organism evidence="11 12">
    <name type="scientific">Corynebacterium matruchotii</name>
    <dbReference type="NCBI Taxonomy" id="43768"/>
    <lineage>
        <taxon>Bacteria</taxon>
        <taxon>Bacillati</taxon>
        <taxon>Actinomycetota</taxon>
        <taxon>Actinomycetes</taxon>
        <taxon>Mycobacteriales</taxon>
        <taxon>Corynebacteriaceae</taxon>
        <taxon>Corynebacterium</taxon>
    </lineage>
</organism>
<evidence type="ECO:0000313" key="11">
    <source>
        <dbReference type="EMBL" id="SPW24016.1"/>
    </source>
</evidence>
<feature type="transmembrane region" description="Helical" evidence="8">
    <location>
        <begin position="368"/>
        <end position="388"/>
    </location>
</feature>
<sequence length="397" mass="41569">MIRRLLTTLILWILVLTLIPPPTTAADPPPTTSTPNTAPKRPTDCATTFAANPELIKYQAAVSDHYRDVHKLATGMGVTIGIIDTGVAPHPRLPPITDGGDFLEPKAGATVDCDAHGTIVAGVIAAHDTGDGIVGVAPDAAIMSFRQTSSQSKETDTGGTLATLTTAINTAIDKKVQVINISVVSCLPPGAPPIDTREFDAAIQRAEEHGIVIVAAAGNMGNNCQQGSVVYPAHHTMVVGVTATSDSYQPTEYSIKSPHPTISALGTVYAGLDPLGSGLSTGIVQHTTVLPFEGTSFAAPMVTGTVALLRQRHPSASAQQIRNMLFASVDPSNGTLDIGRVVQYVMETQPSARVVAVNAQPKSSPIPMLRVGWVMGIVVVIVLVILGLKLRTQRRKA</sequence>